<protein>
    <recommendedName>
        <fullName evidence="4">D-inositol 3-phosphate glycosyltransferase</fullName>
    </recommendedName>
</protein>
<dbReference type="Gene3D" id="3.40.50.2000">
    <property type="entry name" value="Glycogen Phosphorylase B"/>
    <property type="match status" value="1"/>
</dbReference>
<organism evidence="2 3">
    <name type="scientific">Arthrobacter gandavensis</name>
    <dbReference type="NCBI Taxonomy" id="169960"/>
    <lineage>
        <taxon>Bacteria</taxon>
        <taxon>Bacillati</taxon>
        <taxon>Actinomycetota</taxon>
        <taxon>Actinomycetes</taxon>
        <taxon>Micrococcales</taxon>
        <taxon>Micrococcaceae</taxon>
        <taxon>Arthrobacter</taxon>
    </lineage>
</organism>
<accession>A0ABN2NYH9</accession>
<evidence type="ECO:0000256" key="1">
    <source>
        <dbReference type="SAM" id="MobiDB-lite"/>
    </source>
</evidence>
<sequence>MPPQNRIRVASVPAGHVYIHHLGPVEGNLPGLPEVLRLPDPDPESPDNPATGKWWPPVMLNAGWIDANAGSFDVFHIHFGFDAQDPAALQEAVTALRRHGKPLIYTVHDLRNPHHQSPAAHDAHLDVLIPAADALITLTKGAAAEIERRWDRRAEVIPHPHVVELDTMADYASRPRTAGAPFRAGVHVKSLRASMDPLPVIQTLLEVAREDGGMVVQVNGHCDVLEPGGARYDAALAAFLEKESAGGGLDVRIHDFLPDDQLWEYLASLDLSVLPYRFGTHSGWLEACRDLGTAVAAPDCGFYADQGPVFGYTHNETGREGGVHVSRRAHHFGADASAHPPGFAVLRHHRAAEHRGENCRVRSGQTEEGVSTAPAARTVQAGGGPSLHPPSPTARPESQYPPRSGSEPAASTQRAR</sequence>
<evidence type="ECO:0000313" key="2">
    <source>
        <dbReference type="EMBL" id="GAA1907258.1"/>
    </source>
</evidence>
<dbReference type="SUPFAM" id="SSF53756">
    <property type="entry name" value="UDP-Glycosyltransferase/glycogen phosphorylase"/>
    <property type="match status" value="1"/>
</dbReference>
<dbReference type="Proteomes" id="UP001500784">
    <property type="component" value="Unassembled WGS sequence"/>
</dbReference>
<keyword evidence="3" id="KW-1185">Reference proteome</keyword>
<evidence type="ECO:0000313" key="3">
    <source>
        <dbReference type="Proteomes" id="UP001500784"/>
    </source>
</evidence>
<comment type="caution">
    <text evidence="2">The sequence shown here is derived from an EMBL/GenBank/DDBJ whole genome shotgun (WGS) entry which is preliminary data.</text>
</comment>
<dbReference type="EMBL" id="BAAALV010000002">
    <property type="protein sequence ID" value="GAA1907258.1"/>
    <property type="molecule type" value="Genomic_DNA"/>
</dbReference>
<proteinExistence type="predicted"/>
<feature type="region of interest" description="Disordered" evidence="1">
    <location>
        <begin position="354"/>
        <end position="416"/>
    </location>
</feature>
<reference evidence="2 3" key="1">
    <citation type="journal article" date="2019" name="Int. J. Syst. Evol. Microbiol.">
        <title>The Global Catalogue of Microorganisms (GCM) 10K type strain sequencing project: providing services to taxonomists for standard genome sequencing and annotation.</title>
        <authorList>
            <consortium name="The Broad Institute Genomics Platform"/>
            <consortium name="The Broad Institute Genome Sequencing Center for Infectious Disease"/>
            <person name="Wu L."/>
            <person name="Ma J."/>
        </authorList>
    </citation>
    <scope>NUCLEOTIDE SEQUENCE [LARGE SCALE GENOMIC DNA]</scope>
    <source>
        <strain evidence="2 3">JCM 13316</strain>
    </source>
</reference>
<gene>
    <name evidence="2" type="ORF">GCM10009688_09070</name>
</gene>
<evidence type="ECO:0008006" key="4">
    <source>
        <dbReference type="Google" id="ProtNLM"/>
    </source>
</evidence>
<name>A0ABN2NYH9_9MICC</name>
<feature type="region of interest" description="Disordered" evidence="1">
    <location>
        <begin position="33"/>
        <end position="52"/>
    </location>
</feature>